<name>A0ABW0R9B6_9BACL</name>
<dbReference type="PIRSF" id="PIRSF012535">
    <property type="entry name" value="UCP012535"/>
    <property type="match status" value="1"/>
</dbReference>
<gene>
    <name evidence="2 5" type="primary">bshC</name>
    <name evidence="5" type="ORF">ACFPOH_06065</name>
</gene>
<dbReference type="InterPro" id="IPR011199">
    <property type="entry name" value="Bacillithiol_biosynth_BshC"/>
</dbReference>
<feature type="domain" description="Bacillithiol biosynthesis BshC N-terminal Rossmann-like" evidence="3">
    <location>
        <begin position="11"/>
        <end position="376"/>
    </location>
</feature>
<evidence type="ECO:0000259" key="3">
    <source>
        <dbReference type="Pfam" id="PF10079"/>
    </source>
</evidence>
<evidence type="ECO:0000313" key="6">
    <source>
        <dbReference type="Proteomes" id="UP001595978"/>
    </source>
</evidence>
<keyword evidence="6" id="KW-1185">Reference proteome</keyword>
<protein>
    <recommendedName>
        <fullName evidence="2">Putative cysteine ligase BshC</fullName>
        <ecNumber evidence="2">6.-.-.-</ecNumber>
    </recommendedName>
</protein>
<feature type="domain" description="Bacillithiol biosynthesis BshC C-terminal coiled-coil" evidence="4">
    <location>
        <begin position="378"/>
        <end position="537"/>
    </location>
</feature>
<dbReference type="InterPro" id="IPR055399">
    <property type="entry name" value="CC_BshC"/>
</dbReference>
<reference evidence="6" key="1">
    <citation type="journal article" date="2019" name="Int. J. Syst. Evol. Microbiol.">
        <title>The Global Catalogue of Microorganisms (GCM) 10K type strain sequencing project: providing services to taxonomists for standard genome sequencing and annotation.</title>
        <authorList>
            <consortium name="The Broad Institute Genomics Platform"/>
            <consortium name="The Broad Institute Genome Sequencing Center for Infectious Disease"/>
            <person name="Wu L."/>
            <person name="Ma J."/>
        </authorList>
    </citation>
    <scope>NUCLEOTIDE SEQUENCE [LARGE SCALE GENOMIC DNA]</scope>
    <source>
        <strain evidence="6">CCUG 56331</strain>
    </source>
</reference>
<comment type="function">
    <text evidence="2">Involved in bacillithiol (BSH) biosynthesis. May catalyze the last step of the pathway, the addition of cysteine to glucosamine malate (GlcN-Mal) to generate BSH.</text>
</comment>
<evidence type="ECO:0000256" key="2">
    <source>
        <dbReference type="HAMAP-Rule" id="MF_01867"/>
    </source>
</evidence>
<dbReference type="Proteomes" id="UP001595978">
    <property type="component" value="Unassembled WGS sequence"/>
</dbReference>
<dbReference type="RefSeq" id="WP_390309052.1">
    <property type="nucleotide sequence ID" value="NZ_JBHSNQ010000048.1"/>
</dbReference>
<evidence type="ECO:0000259" key="4">
    <source>
        <dbReference type="Pfam" id="PF24850"/>
    </source>
</evidence>
<dbReference type="Pfam" id="PF10079">
    <property type="entry name" value="Rossmann-like_BshC"/>
    <property type="match status" value="1"/>
</dbReference>
<keyword evidence="1 2" id="KW-0436">Ligase</keyword>
<dbReference type="Pfam" id="PF24850">
    <property type="entry name" value="CC_BshC"/>
    <property type="match status" value="1"/>
</dbReference>
<accession>A0ABW0R9B6</accession>
<organism evidence="5 6">
    <name type="scientific">Ureibacillus suwonensis</name>
    <dbReference type="NCBI Taxonomy" id="313007"/>
    <lineage>
        <taxon>Bacteria</taxon>
        <taxon>Bacillati</taxon>
        <taxon>Bacillota</taxon>
        <taxon>Bacilli</taxon>
        <taxon>Bacillales</taxon>
        <taxon>Caryophanaceae</taxon>
        <taxon>Ureibacillus</taxon>
    </lineage>
</organism>
<sequence>MELERLSPVGNQLLSDFWAGSERLLSFYQYPYNDDSFRIRAGYLKEQQYDRKGLSNVIYQFMEPFGISQKSMEHLNKLENGALAVVGGQQAGLLTGPLYSVYKAISVILLAREQSEKLGIDVVPIFWIAGEDHDILEINHTFTIAEGVPKKRIYGTALRHKTIASETRFDHAEMKAFIDEIFKDYGETEHTRGIYQSVLHHMNESETFTDFFSRLLNELFQEEGLLMIDSAFPPFRHYQSAFFQQIIQKNEAISAAVVEKERLFDKNGYGTPISAAEENANLFYVKDGERFLLERKNGDFVNLAANVKFTEDELLQLAERSPEKLSNNVVTRPLMQEMCLPVLAFVAGPGELQYWATLKDAFEILNLQMPILAPRLNITLVTRQAEQLLSEYDLTFEDVVNGQVEKIKQQFIESIHDAEAKNKIDHIRKMLEAEYEDLSRYLDSKQIHLEKILEKNKQYHFMQLDYLNKKVEQEVLLKHEHTIRRLNTIASELYPNDNWQERVYNPYQYLNIYGQSLISDLLKLPLKISNSHYLVKF</sequence>
<dbReference type="HAMAP" id="MF_01867">
    <property type="entry name" value="BshC"/>
    <property type="match status" value="1"/>
</dbReference>
<comment type="similarity">
    <text evidence="2">Belongs to the BshC family.</text>
</comment>
<proteinExistence type="inferred from homology"/>
<evidence type="ECO:0000256" key="1">
    <source>
        <dbReference type="ARBA" id="ARBA00022598"/>
    </source>
</evidence>
<dbReference type="EC" id="6.-.-.-" evidence="2"/>
<evidence type="ECO:0000313" key="5">
    <source>
        <dbReference type="EMBL" id="MFC5541346.1"/>
    </source>
</evidence>
<dbReference type="NCBIfam" id="TIGR03998">
    <property type="entry name" value="thiol_BshC"/>
    <property type="match status" value="1"/>
</dbReference>
<dbReference type="InterPro" id="IPR055398">
    <property type="entry name" value="Rossmann-like_BshC"/>
</dbReference>
<comment type="caution">
    <text evidence="5">The sequence shown here is derived from an EMBL/GenBank/DDBJ whole genome shotgun (WGS) entry which is preliminary data.</text>
</comment>
<dbReference type="EMBL" id="JBHSNQ010000048">
    <property type="protein sequence ID" value="MFC5541346.1"/>
    <property type="molecule type" value="Genomic_DNA"/>
</dbReference>